<feature type="region of interest" description="Disordered" evidence="1">
    <location>
        <begin position="1"/>
        <end position="70"/>
    </location>
</feature>
<evidence type="ECO:0000256" key="1">
    <source>
        <dbReference type="SAM" id="MobiDB-lite"/>
    </source>
</evidence>
<keyword evidence="3" id="KW-1185">Reference proteome</keyword>
<dbReference type="AlphaFoldDB" id="A0A8H5LY03"/>
<dbReference type="SUPFAM" id="SSF88697">
    <property type="entry name" value="PUA domain-like"/>
    <property type="match status" value="1"/>
</dbReference>
<evidence type="ECO:0000313" key="2">
    <source>
        <dbReference type="EMBL" id="KAF5373673.1"/>
    </source>
</evidence>
<dbReference type="Proteomes" id="UP000559256">
    <property type="component" value="Unassembled WGS sequence"/>
</dbReference>
<dbReference type="InterPro" id="IPR015947">
    <property type="entry name" value="PUA-like_sf"/>
</dbReference>
<name>A0A8H5LY03_9AGAR</name>
<dbReference type="EMBL" id="JAACJM010000003">
    <property type="protein sequence ID" value="KAF5373673.1"/>
    <property type="molecule type" value="Genomic_DNA"/>
</dbReference>
<dbReference type="OrthoDB" id="2149705at2759"/>
<sequence>MPKDVPDTRKTRRVTNASDPLSQSGRPTRSSSKSSSVGVSDPSKIAGGTYGPTVPSISKSKATKPKDANATSKSDILIAMKPVFVDWIVSRQKTHEFRKYLLSSTVERMWMYTSSPTQMLQYVAMISHGKKPGEIDSSDAGLGNGEFNQGVHGCSGPSGYAYEIKELYELREPLKLKDMQQRYGVTFPQRFMYMPKKMLEDIAIEQQKRIF</sequence>
<proteinExistence type="predicted"/>
<reference evidence="2 3" key="1">
    <citation type="journal article" date="2020" name="ISME J.">
        <title>Uncovering the hidden diversity of litter-decomposition mechanisms in mushroom-forming fungi.</title>
        <authorList>
            <person name="Floudas D."/>
            <person name="Bentzer J."/>
            <person name="Ahren D."/>
            <person name="Johansson T."/>
            <person name="Persson P."/>
            <person name="Tunlid A."/>
        </authorList>
    </citation>
    <scope>NUCLEOTIDE SEQUENCE [LARGE SCALE GENOMIC DNA]</scope>
    <source>
        <strain evidence="2 3">CBS 291.85</strain>
    </source>
</reference>
<evidence type="ECO:0000313" key="3">
    <source>
        <dbReference type="Proteomes" id="UP000559256"/>
    </source>
</evidence>
<comment type="caution">
    <text evidence="2">The sequence shown here is derived from an EMBL/GenBank/DDBJ whole genome shotgun (WGS) entry which is preliminary data.</text>
</comment>
<feature type="compositionally biased region" description="Low complexity" evidence="1">
    <location>
        <begin position="22"/>
        <end position="44"/>
    </location>
</feature>
<gene>
    <name evidence="2" type="ORF">D9758_000948</name>
</gene>
<protein>
    <submittedName>
        <fullName evidence="2">Uncharacterized protein</fullName>
    </submittedName>
</protein>
<accession>A0A8H5LY03</accession>
<organism evidence="2 3">
    <name type="scientific">Tetrapyrgos nigripes</name>
    <dbReference type="NCBI Taxonomy" id="182062"/>
    <lineage>
        <taxon>Eukaryota</taxon>
        <taxon>Fungi</taxon>
        <taxon>Dikarya</taxon>
        <taxon>Basidiomycota</taxon>
        <taxon>Agaricomycotina</taxon>
        <taxon>Agaricomycetes</taxon>
        <taxon>Agaricomycetidae</taxon>
        <taxon>Agaricales</taxon>
        <taxon>Marasmiineae</taxon>
        <taxon>Marasmiaceae</taxon>
        <taxon>Tetrapyrgos</taxon>
    </lineage>
</organism>